<sequence>ISPFSGNCEVNISKGLMSSLPLKLRRTTSAILCTICWMYIFSVRSFSCPKSHTNGIMLGGSAWTRYTSCLRGTEPSLSLVSSAFTR</sequence>
<dbReference type="Ensembl" id="ENSNPET00000014116.1">
    <property type="protein sequence ID" value="ENSNPEP00000013780.1"/>
    <property type="gene ID" value="ENSNPEG00000010296.1"/>
</dbReference>
<keyword evidence="2" id="KW-1185">Reference proteome</keyword>
<dbReference type="Proteomes" id="UP000694420">
    <property type="component" value="Unplaced"/>
</dbReference>
<evidence type="ECO:0000313" key="1">
    <source>
        <dbReference type="Ensembl" id="ENSNPEP00000013780.1"/>
    </source>
</evidence>
<organism evidence="1 2">
    <name type="scientific">Nothoprocta perdicaria</name>
    <name type="common">Chilean tinamou</name>
    <name type="synonym">Crypturus perdicarius</name>
    <dbReference type="NCBI Taxonomy" id="30464"/>
    <lineage>
        <taxon>Eukaryota</taxon>
        <taxon>Metazoa</taxon>
        <taxon>Chordata</taxon>
        <taxon>Craniata</taxon>
        <taxon>Vertebrata</taxon>
        <taxon>Euteleostomi</taxon>
        <taxon>Archelosauria</taxon>
        <taxon>Archosauria</taxon>
        <taxon>Dinosauria</taxon>
        <taxon>Saurischia</taxon>
        <taxon>Theropoda</taxon>
        <taxon>Coelurosauria</taxon>
        <taxon>Aves</taxon>
        <taxon>Palaeognathae</taxon>
        <taxon>Tinamiformes</taxon>
        <taxon>Tinamidae</taxon>
        <taxon>Nothoprocta</taxon>
    </lineage>
</organism>
<reference evidence="1" key="1">
    <citation type="submission" date="2025-08" db="UniProtKB">
        <authorList>
            <consortium name="Ensembl"/>
        </authorList>
    </citation>
    <scope>IDENTIFICATION</scope>
</reference>
<protein>
    <submittedName>
        <fullName evidence="1">Uncharacterized protein</fullName>
    </submittedName>
</protein>
<accession>A0A8C7EEE2</accession>
<evidence type="ECO:0000313" key="2">
    <source>
        <dbReference type="Proteomes" id="UP000694420"/>
    </source>
</evidence>
<name>A0A8C7EEE2_NOTPE</name>
<proteinExistence type="predicted"/>
<dbReference type="AlphaFoldDB" id="A0A8C7EEE2"/>
<reference evidence="1" key="2">
    <citation type="submission" date="2025-09" db="UniProtKB">
        <authorList>
            <consortium name="Ensembl"/>
        </authorList>
    </citation>
    <scope>IDENTIFICATION</scope>
</reference>